<accession>A0A3M3UH30</accession>
<protein>
    <submittedName>
        <fullName evidence="1">Uncharacterized protein</fullName>
    </submittedName>
</protein>
<organism evidence="1 2">
    <name type="scientific">Pseudomonas savastanoi pv. glycinea</name>
    <name type="common">Pseudomonas syringae pv. glycinea</name>
    <dbReference type="NCBI Taxonomy" id="318"/>
    <lineage>
        <taxon>Bacteria</taxon>
        <taxon>Pseudomonadati</taxon>
        <taxon>Pseudomonadota</taxon>
        <taxon>Gammaproteobacteria</taxon>
        <taxon>Pseudomonadales</taxon>
        <taxon>Pseudomonadaceae</taxon>
        <taxon>Pseudomonas</taxon>
    </lineage>
</organism>
<evidence type="ECO:0000313" key="1">
    <source>
        <dbReference type="EMBL" id="RMO45805.1"/>
    </source>
</evidence>
<name>A0A3M3UH30_PSESG</name>
<dbReference type="AlphaFoldDB" id="A0A3M3UH30"/>
<dbReference type="Proteomes" id="UP000280599">
    <property type="component" value="Unassembled WGS sequence"/>
</dbReference>
<gene>
    <name evidence="1" type="ORF">ALQ41_200175</name>
</gene>
<proteinExistence type="predicted"/>
<comment type="caution">
    <text evidence="1">The sequence shown here is derived from an EMBL/GenBank/DDBJ whole genome shotgun (WGS) entry which is preliminary data.</text>
</comment>
<sequence length="149" mass="16623">MLPAQRRQILIQVGVVSRNLRNFRHPFKSPRRGARREPQTLCVEVSKCLCIKRQCPARRYLHSVCLGRIRPRLEAGSYWLILRSSCASIVRRLCNSTRSALAWRSFCVVFAISSGLASSVASSSSSVRSLTKVCLSCISCPQCAGFGIY</sequence>
<evidence type="ECO:0000313" key="2">
    <source>
        <dbReference type="Proteomes" id="UP000280599"/>
    </source>
</evidence>
<reference evidence="1 2" key="1">
    <citation type="submission" date="2018-08" db="EMBL/GenBank/DDBJ databases">
        <title>Recombination of ecologically and evolutionarily significant loci maintains genetic cohesion in the Pseudomonas syringae species complex.</title>
        <authorList>
            <person name="Dillon M."/>
            <person name="Thakur S."/>
            <person name="Almeida R.N.D."/>
            <person name="Weir B.S."/>
            <person name="Guttman D.S."/>
        </authorList>
    </citation>
    <scope>NUCLEOTIDE SEQUENCE [LARGE SCALE GENOMIC DNA]</scope>
    <source>
        <strain evidence="1 2">ICMP 867</strain>
    </source>
</reference>
<dbReference type="EMBL" id="RBPT01000233">
    <property type="protein sequence ID" value="RMO45805.1"/>
    <property type="molecule type" value="Genomic_DNA"/>
</dbReference>